<sequence>MSQAENSDKANQPQEMDGQSQHDEPKDSLDQHMPIEEQEKADPMQTPKRQTNEEYMRTMEHKNVYEKSPGGTTVPKYAKTQGSFHPRNTLHNRSTERGGPGSHRFSKLSSGWNDRFHMSPSTHNKKAHTFYKEFFSKPSRSTEPNVLKPKKFVDPYLTNEQKSRIPRYSKVYKERDFQGELNWVDNFSVTSSKNNLQVHNAYKEYFDKPVGYKGHITVATKKGVGDIGGAHNISTHKPTATRHILQQDYSNKYTIHKDVGKSIEHNGMIPFLRDHHEKYTLGKHSLKQAKRPRNRSEAKKVLEKEKGWNSVGFPISFHNEKNFYKIRFEDI</sequence>
<feature type="compositionally biased region" description="Basic and acidic residues" evidence="1">
    <location>
        <begin position="20"/>
        <end position="42"/>
    </location>
</feature>
<accession>A0AAD1XLD7</accession>
<dbReference type="AlphaFoldDB" id="A0AAD1XLD7"/>
<dbReference type="EMBL" id="CAMPGE010016344">
    <property type="protein sequence ID" value="CAI2374911.1"/>
    <property type="molecule type" value="Genomic_DNA"/>
</dbReference>
<gene>
    <name evidence="2" type="ORF">ECRASSUSDP1_LOCUS16269</name>
</gene>
<feature type="compositionally biased region" description="Polar residues" evidence="1">
    <location>
        <begin position="1"/>
        <end position="19"/>
    </location>
</feature>
<feature type="compositionally biased region" description="Basic and acidic residues" evidence="1">
    <location>
        <begin position="50"/>
        <end position="65"/>
    </location>
</feature>
<comment type="caution">
    <text evidence="2">The sequence shown here is derived from an EMBL/GenBank/DDBJ whole genome shotgun (WGS) entry which is preliminary data.</text>
</comment>
<protein>
    <submittedName>
        <fullName evidence="2">Uncharacterized protein</fullName>
    </submittedName>
</protein>
<feature type="region of interest" description="Disordered" evidence="1">
    <location>
        <begin position="1"/>
        <end position="105"/>
    </location>
</feature>
<organism evidence="2 3">
    <name type="scientific">Euplotes crassus</name>
    <dbReference type="NCBI Taxonomy" id="5936"/>
    <lineage>
        <taxon>Eukaryota</taxon>
        <taxon>Sar</taxon>
        <taxon>Alveolata</taxon>
        <taxon>Ciliophora</taxon>
        <taxon>Intramacronucleata</taxon>
        <taxon>Spirotrichea</taxon>
        <taxon>Hypotrichia</taxon>
        <taxon>Euplotida</taxon>
        <taxon>Euplotidae</taxon>
        <taxon>Moneuplotes</taxon>
    </lineage>
</organism>
<reference evidence="2" key="1">
    <citation type="submission" date="2023-07" db="EMBL/GenBank/DDBJ databases">
        <authorList>
            <consortium name="AG Swart"/>
            <person name="Singh M."/>
            <person name="Singh A."/>
            <person name="Seah K."/>
            <person name="Emmerich C."/>
        </authorList>
    </citation>
    <scope>NUCLEOTIDE SEQUENCE</scope>
    <source>
        <strain evidence="2">DP1</strain>
    </source>
</reference>
<evidence type="ECO:0000313" key="2">
    <source>
        <dbReference type="EMBL" id="CAI2374911.1"/>
    </source>
</evidence>
<proteinExistence type="predicted"/>
<evidence type="ECO:0000313" key="3">
    <source>
        <dbReference type="Proteomes" id="UP001295684"/>
    </source>
</evidence>
<keyword evidence="3" id="KW-1185">Reference proteome</keyword>
<dbReference type="Proteomes" id="UP001295684">
    <property type="component" value="Unassembled WGS sequence"/>
</dbReference>
<evidence type="ECO:0000256" key="1">
    <source>
        <dbReference type="SAM" id="MobiDB-lite"/>
    </source>
</evidence>
<name>A0AAD1XLD7_EUPCR</name>